<evidence type="ECO:0000256" key="1">
    <source>
        <dbReference type="ARBA" id="ARBA00001971"/>
    </source>
</evidence>
<evidence type="ECO:0000256" key="3">
    <source>
        <dbReference type="PIRSR" id="PIRSR602401-1"/>
    </source>
</evidence>
<dbReference type="InterPro" id="IPR001128">
    <property type="entry name" value="Cyt_P450"/>
</dbReference>
<proteinExistence type="inferred from homology"/>
<dbReference type="PANTHER" id="PTHR24305:SF166">
    <property type="entry name" value="CYTOCHROME P450 12A4, MITOCHONDRIAL-RELATED"/>
    <property type="match status" value="1"/>
</dbReference>
<gene>
    <name evidence="5" type="ORF">AVDCRST_MAG84-3447</name>
</gene>
<dbReference type="InterPro" id="IPR050121">
    <property type="entry name" value="Cytochrome_P450_monoxygenase"/>
</dbReference>
<keyword evidence="4" id="KW-0503">Monooxygenase</keyword>
<evidence type="ECO:0000256" key="4">
    <source>
        <dbReference type="RuleBase" id="RU000461"/>
    </source>
</evidence>
<dbReference type="GO" id="GO:0020037">
    <property type="term" value="F:heme binding"/>
    <property type="evidence" value="ECO:0007669"/>
    <property type="project" value="InterPro"/>
</dbReference>
<keyword evidence="3 4" id="KW-0479">Metal-binding</keyword>
<dbReference type="GO" id="GO:0016712">
    <property type="term" value="F:oxidoreductase activity, acting on paired donors, with incorporation or reduction of molecular oxygen, reduced flavin or flavoprotein as one donor, and incorporation of one atom of oxygen"/>
    <property type="evidence" value="ECO:0007669"/>
    <property type="project" value="UniProtKB-EC"/>
</dbReference>
<comment type="cofactor">
    <cofactor evidence="1 3">
        <name>heme</name>
        <dbReference type="ChEBI" id="CHEBI:30413"/>
    </cofactor>
</comment>
<dbReference type="GO" id="GO:0005506">
    <property type="term" value="F:iron ion binding"/>
    <property type="evidence" value="ECO:0007669"/>
    <property type="project" value="InterPro"/>
</dbReference>
<protein>
    <submittedName>
        <fullName evidence="5">Cytochrome P450</fullName>
        <ecNumber evidence="5">1.14.14.1</ecNumber>
    </submittedName>
</protein>
<dbReference type="Pfam" id="PF00067">
    <property type="entry name" value="p450"/>
    <property type="match status" value="1"/>
</dbReference>
<dbReference type="InterPro" id="IPR017972">
    <property type="entry name" value="Cyt_P450_CS"/>
</dbReference>
<dbReference type="PRINTS" id="PR00463">
    <property type="entry name" value="EP450I"/>
</dbReference>
<dbReference type="InterPro" id="IPR036396">
    <property type="entry name" value="Cyt_P450_sf"/>
</dbReference>
<dbReference type="EMBL" id="CADCTZ010000675">
    <property type="protein sequence ID" value="CAA9360331.1"/>
    <property type="molecule type" value="Genomic_DNA"/>
</dbReference>
<keyword evidence="3 4" id="KW-0349">Heme</keyword>
<keyword evidence="3 4" id="KW-0408">Iron</keyword>
<dbReference type="Gene3D" id="1.10.630.10">
    <property type="entry name" value="Cytochrome P450"/>
    <property type="match status" value="1"/>
</dbReference>
<evidence type="ECO:0000256" key="2">
    <source>
        <dbReference type="ARBA" id="ARBA00010617"/>
    </source>
</evidence>
<evidence type="ECO:0000313" key="5">
    <source>
        <dbReference type="EMBL" id="CAA9360331.1"/>
    </source>
</evidence>
<organism evidence="5">
    <name type="scientific">uncultured Microcoleus sp</name>
    <dbReference type="NCBI Taxonomy" id="259945"/>
    <lineage>
        <taxon>Bacteria</taxon>
        <taxon>Bacillati</taxon>
        <taxon>Cyanobacteriota</taxon>
        <taxon>Cyanophyceae</taxon>
        <taxon>Oscillatoriophycideae</taxon>
        <taxon>Oscillatoriales</taxon>
        <taxon>Microcoleaceae</taxon>
        <taxon>Microcoleus</taxon>
        <taxon>environmental samples</taxon>
    </lineage>
</organism>
<dbReference type="SUPFAM" id="SSF48264">
    <property type="entry name" value="Cytochrome P450"/>
    <property type="match status" value="1"/>
</dbReference>
<sequence length="471" mass="53765">MLLSPVTKTQVIPMTLPNGPKAPRFVQLIQWISDPLTYMDKCAKQYGDIFTAQVNNGKPLVMINHPQAIQEMLNSNALHAPGSLNILLKPLMGEQSMIMLSGERHKRERQLLMPPFHGERMRNYGQLICDIAQDVARKWSVDRPFVAHSAMQEVTMRVILQAVFGMDDGPRLQEIRPLLASVLDMTNSPLRSSMLFFGWMQQDLGPWSPWGRMKQRQRKIDALIDAEIEERRQQPDASRTDILSLMMAARDENGQPMTNEELRDELMTLLFAGHETTATALAWAFYWIHHLPSVRQKLLQELDSLGENPDPMEISRLPYLSAICQETLRIYPVAMQMFARQVLTPVELMGHQLEPGTVVFASIYLTHRREDLYPEPLQFKPERFLERQFSPYEYLPFGGGSRRCIGLALAQLEMKLVLATILRDFDLVLTEKKPVQAKRRGVTLGPAGGVRMVLRGRRMSQQKREPVASGV</sequence>
<keyword evidence="4 5" id="KW-0560">Oxidoreductase</keyword>
<dbReference type="PRINTS" id="PR00385">
    <property type="entry name" value="P450"/>
</dbReference>
<dbReference type="CDD" id="cd11053">
    <property type="entry name" value="CYP110-like"/>
    <property type="match status" value="1"/>
</dbReference>
<name>A0A6J4MHS6_9CYAN</name>
<dbReference type="PROSITE" id="PS00086">
    <property type="entry name" value="CYTOCHROME_P450"/>
    <property type="match status" value="1"/>
</dbReference>
<reference evidence="5" key="1">
    <citation type="submission" date="2020-02" db="EMBL/GenBank/DDBJ databases">
        <authorList>
            <person name="Meier V. D."/>
        </authorList>
    </citation>
    <scope>NUCLEOTIDE SEQUENCE</scope>
    <source>
        <strain evidence="5">AVDCRST_MAG84</strain>
    </source>
</reference>
<feature type="binding site" description="axial binding residue" evidence="3">
    <location>
        <position position="404"/>
    </location>
    <ligand>
        <name>heme</name>
        <dbReference type="ChEBI" id="CHEBI:30413"/>
    </ligand>
    <ligandPart>
        <name>Fe</name>
        <dbReference type="ChEBI" id="CHEBI:18248"/>
    </ligandPart>
</feature>
<comment type="similarity">
    <text evidence="2 4">Belongs to the cytochrome P450 family.</text>
</comment>
<accession>A0A6J4MHS6</accession>
<dbReference type="InterPro" id="IPR002401">
    <property type="entry name" value="Cyt_P450_E_grp-I"/>
</dbReference>
<dbReference type="EC" id="1.14.14.1" evidence="5"/>
<dbReference type="PANTHER" id="PTHR24305">
    <property type="entry name" value="CYTOCHROME P450"/>
    <property type="match status" value="1"/>
</dbReference>
<dbReference type="AlphaFoldDB" id="A0A6J4MHS6"/>